<dbReference type="InterPro" id="IPR044203">
    <property type="entry name" value="GlbO/GLB3-like"/>
</dbReference>
<dbReference type="AlphaFoldDB" id="A0A1H0T4V8"/>
<protein>
    <submittedName>
        <fullName evidence="8">Hemoglobin</fullName>
    </submittedName>
</protein>
<dbReference type="InterPro" id="IPR012292">
    <property type="entry name" value="Globin/Proto"/>
</dbReference>
<evidence type="ECO:0000256" key="5">
    <source>
        <dbReference type="ARBA" id="ARBA00023004"/>
    </source>
</evidence>
<dbReference type="Gene3D" id="1.10.490.10">
    <property type="entry name" value="Globins"/>
    <property type="match status" value="1"/>
</dbReference>
<keyword evidence="9" id="KW-1185">Reference proteome</keyword>
<dbReference type="GO" id="GO:0005344">
    <property type="term" value="F:oxygen carrier activity"/>
    <property type="evidence" value="ECO:0007669"/>
    <property type="project" value="InterPro"/>
</dbReference>
<accession>A0A1H0T4V8</accession>
<dbReference type="InterPro" id="IPR019795">
    <property type="entry name" value="Globin_bac-like_CS"/>
</dbReference>
<keyword evidence="2" id="KW-0813">Transport</keyword>
<feature type="region of interest" description="Disordered" evidence="7">
    <location>
        <begin position="1"/>
        <end position="26"/>
    </location>
</feature>
<reference evidence="9" key="1">
    <citation type="submission" date="2016-10" db="EMBL/GenBank/DDBJ databases">
        <authorList>
            <person name="Varghese N."/>
            <person name="Submissions S."/>
        </authorList>
    </citation>
    <scope>NUCLEOTIDE SEQUENCE [LARGE SCALE GENOMIC DNA]</scope>
    <source>
        <strain evidence="9">DSM 17101</strain>
    </source>
</reference>
<evidence type="ECO:0000256" key="7">
    <source>
        <dbReference type="SAM" id="MobiDB-lite"/>
    </source>
</evidence>
<comment type="similarity">
    <text evidence="6">Belongs to the truncated hemoglobin family. Group II subfamily.</text>
</comment>
<dbReference type="Proteomes" id="UP000199317">
    <property type="component" value="Unassembled WGS sequence"/>
</dbReference>
<dbReference type="GO" id="GO:0019825">
    <property type="term" value="F:oxygen binding"/>
    <property type="evidence" value="ECO:0007669"/>
    <property type="project" value="InterPro"/>
</dbReference>
<name>A0A1H0T4V8_9BURK</name>
<dbReference type="InterPro" id="IPR009050">
    <property type="entry name" value="Globin-like_sf"/>
</dbReference>
<evidence type="ECO:0000313" key="9">
    <source>
        <dbReference type="Proteomes" id="UP000199317"/>
    </source>
</evidence>
<evidence type="ECO:0000256" key="6">
    <source>
        <dbReference type="ARBA" id="ARBA00034496"/>
    </source>
</evidence>
<dbReference type="PANTHER" id="PTHR47366">
    <property type="entry name" value="TWO-ON-TWO HEMOGLOBIN-3"/>
    <property type="match status" value="1"/>
</dbReference>
<comment type="cofactor">
    <cofactor evidence="1">
        <name>heme</name>
        <dbReference type="ChEBI" id="CHEBI:30413"/>
    </cofactor>
</comment>
<evidence type="ECO:0000256" key="3">
    <source>
        <dbReference type="ARBA" id="ARBA00022617"/>
    </source>
</evidence>
<dbReference type="SUPFAM" id="SSF46458">
    <property type="entry name" value="Globin-like"/>
    <property type="match status" value="1"/>
</dbReference>
<dbReference type="PANTHER" id="PTHR47366:SF1">
    <property type="entry name" value="TWO-ON-TWO HEMOGLOBIN-3"/>
    <property type="match status" value="1"/>
</dbReference>
<evidence type="ECO:0000313" key="8">
    <source>
        <dbReference type="EMBL" id="SDP48598.1"/>
    </source>
</evidence>
<dbReference type="PROSITE" id="PS01213">
    <property type="entry name" value="GLOBIN_FAM_2"/>
    <property type="match status" value="1"/>
</dbReference>
<evidence type="ECO:0000256" key="2">
    <source>
        <dbReference type="ARBA" id="ARBA00022448"/>
    </source>
</evidence>
<organism evidence="8 9">
    <name type="scientific">Paracidovorax cattleyae</name>
    <dbReference type="NCBI Taxonomy" id="80868"/>
    <lineage>
        <taxon>Bacteria</taxon>
        <taxon>Pseudomonadati</taxon>
        <taxon>Pseudomonadota</taxon>
        <taxon>Betaproteobacteria</taxon>
        <taxon>Burkholderiales</taxon>
        <taxon>Comamonadaceae</taxon>
        <taxon>Paracidovorax</taxon>
    </lineage>
</organism>
<keyword evidence="5" id="KW-0408">Iron</keyword>
<gene>
    <name evidence="8" type="ORF">SAMN04489708_1144</name>
</gene>
<evidence type="ECO:0000256" key="4">
    <source>
        <dbReference type="ARBA" id="ARBA00022723"/>
    </source>
</evidence>
<feature type="compositionally biased region" description="Low complexity" evidence="7">
    <location>
        <begin position="11"/>
        <end position="26"/>
    </location>
</feature>
<sequence length="163" mass="18132">MIDPSSFPQDPASVSNPAPAAAPSPTASAEAAEQLLPAATPFDWIGGEPAVRTLVDRFYDLMDLEPAYQELRAAHGTTLADARDKLFWFLCGWLGGPDHYIERFGHPRLRMRHMPFSIGIKERDQWVACMDQAMGETGVPEALRVRLRESFMGTADWMRNRGG</sequence>
<keyword evidence="3" id="KW-0349">Heme</keyword>
<dbReference type="EMBL" id="FNJL01000014">
    <property type="protein sequence ID" value="SDP48598.1"/>
    <property type="molecule type" value="Genomic_DNA"/>
</dbReference>
<proteinExistence type="inferred from homology"/>
<dbReference type="GO" id="GO:0046872">
    <property type="term" value="F:metal ion binding"/>
    <property type="evidence" value="ECO:0007669"/>
    <property type="project" value="UniProtKB-KW"/>
</dbReference>
<keyword evidence="4" id="KW-0479">Metal-binding</keyword>
<evidence type="ECO:0000256" key="1">
    <source>
        <dbReference type="ARBA" id="ARBA00001971"/>
    </source>
</evidence>
<dbReference type="CDD" id="cd14773">
    <property type="entry name" value="TrHb2_PhHbO-like_O"/>
    <property type="match status" value="1"/>
</dbReference>
<dbReference type="Pfam" id="PF01152">
    <property type="entry name" value="Bac_globin"/>
    <property type="match status" value="1"/>
</dbReference>
<dbReference type="GO" id="GO:0020037">
    <property type="term" value="F:heme binding"/>
    <property type="evidence" value="ECO:0007669"/>
    <property type="project" value="InterPro"/>
</dbReference>
<dbReference type="InterPro" id="IPR001486">
    <property type="entry name" value="Hemoglobin_trunc"/>
</dbReference>